<name>B1XS01_POLNS</name>
<keyword evidence="2" id="KW-0812">Transmembrane</keyword>
<dbReference type="InterPro" id="IPR029020">
    <property type="entry name" value="Ammonium/urea_transptr"/>
</dbReference>
<keyword evidence="4" id="KW-0472">Membrane</keyword>
<keyword evidence="3" id="KW-1133">Transmembrane helix</keyword>
<dbReference type="eggNOG" id="COG0004">
    <property type="taxonomic scope" value="Bacteria"/>
</dbReference>
<dbReference type="KEGG" id="pne:Pnec_1557"/>
<gene>
    <name evidence="5" type="ordered locus">Pnec_1557</name>
</gene>
<accession>B1XS01</accession>
<dbReference type="GO" id="GO:0016020">
    <property type="term" value="C:membrane"/>
    <property type="evidence" value="ECO:0007669"/>
    <property type="project" value="UniProtKB-SubCell"/>
</dbReference>
<evidence type="ECO:0000313" key="5">
    <source>
        <dbReference type="EMBL" id="ACB44636.1"/>
    </source>
</evidence>
<sequence length="51" mass="5548">MGVGIALIGGFVVYGVLKAVLGIRMSQEEEYEGADLSVHRISSTPDREPNW</sequence>
<dbReference type="HOGENOM" id="CLU_209301_0_0_4"/>
<evidence type="ECO:0000256" key="2">
    <source>
        <dbReference type="ARBA" id="ARBA00022692"/>
    </source>
</evidence>
<dbReference type="Gene3D" id="1.10.3430.10">
    <property type="entry name" value="Ammonium transporter AmtB like domains"/>
    <property type="match status" value="1"/>
</dbReference>
<evidence type="ECO:0000256" key="1">
    <source>
        <dbReference type="ARBA" id="ARBA00004141"/>
    </source>
</evidence>
<organism evidence="5">
    <name type="scientific">Polynucleobacter necessarius subsp. necessarius (strain STIR1)</name>
    <dbReference type="NCBI Taxonomy" id="452638"/>
    <lineage>
        <taxon>Bacteria</taxon>
        <taxon>Pseudomonadati</taxon>
        <taxon>Pseudomonadota</taxon>
        <taxon>Betaproteobacteria</taxon>
        <taxon>Burkholderiales</taxon>
        <taxon>Burkholderiaceae</taxon>
        <taxon>Polynucleobacter</taxon>
    </lineage>
</organism>
<dbReference type="STRING" id="452638.Pnec_1557"/>
<proteinExistence type="predicted"/>
<dbReference type="EMBL" id="CP001010">
    <property type="protein sequence ID" value="ACB44636.1"/>
    <property type="molecule type" value="Genomic_DNA"/>
</dbReference>
<dbReference type="AlphaFoldDB" id="B1XS01"/>
<comment type="subcellular location">
    <subcellularLocation>
        <location evidence="1">Membrane</location>
        <topology evidence="1">Multi-pass membrane protein</topology>
    </subcellularLocation>
</comment>
<reference evidence="5" key="1">
    <citation type="submission" date="2008-03" db="EMBL/GenBank/DDBJ databases">
        <title>Complete sequence of Polynucleobacter necessarius STIR1.</title>
        <authorList>
            <consortium name="US DOE Joint Genome Institute"/>
            <person name="Copeland A."/>
            <person name="Lucas S."/>
            <person name="Lapidus A."/>
            <person name="Barry K."/>
            <person name="Detter J.C."/>
            <person name="Glavina del Rio T."/>
            <person name="Hammon N."/>
            <person name="Israni S."/>
            <person name="Dalin E."/>
            <person name="Tice H."/>
            <person name="Pitluck S."/>
            <person name="Chain P."/>
            <person name="Malfatti S."/>
            <person name="Shin M."/>
            <person name="Vergez L."/>
            <person name="Schmutz J."/>
            <person name="Larimer F."/>
            <person name="Land M."/>
            <person name="Hauser L."/>
            <person name="Kyrpides N."/>
            <person name="Kim E."/>
            <person name="Hahn M."/>
            <person name="Richardson P."/>
        </authorList>
    </citation>
    <scope>NUCLEOTIDE SEQUENCE [LARGE SCALE GENOMIC DNA]</scope>
    <source>
        <strain evidence="5">STIR1</strain>
    </source>
</reference>
<evidence type="ECO:0000256" key="3">
    <source>
        <dbReference type="ARBA" id="ARBA00022989"/>
    </source>
</evidence>
<evidence type="ECO:0000256" key="4">
    <source>
        <dbReference type="ARBA" id="ARBA00023136"/>
    </source>
</evidence>
<protein>
    <submittedName>
        <fullName evidence="5">Rh-like protein/ammonium transporter</fullName>
    </submittedName>
</protein>